<dbReference type="SUPFAM" id="SSF57362">
    <property type="entry name" value="BPTI-like"/>
    <property type="match status" value="1"/>
</dbReference>
<dbReference type="PROSITE" id="PS50279">
    <property type="entry name" value="BPTI_KUNITZ_2"/>
    <property type="match status" value="1"/>
</dbReference>
<dbReference type="InterPro" id="IPR002223">
    <property type="entry name" value="Kunitz_BPTI"/>
</dbReference>
<dbReference type="PANTHER" id="PTHR46339">
    <property type="entry name" value="PROTEIN CBG15282-RELATED"/>
    <property type="match status" value="1"/>
</dbReference>
<evidence type="ECO:0000313" key="3">
    <source>
        <dbReference type="Proteomes" id="UP000095283"/>
    </source>
</evidence>
<dbReference type="InterPro" id="IPR036880">
    <property type="entry name" value="Kunitz_BPTI_sf"/>
</dbReference>
<dbReference type="GO" id="GO:0004867">
    <property type="term" value="F:serine-type endopeptidase inhibitor activity"/>
    <property type="evidence" value="ECO:0007669"/>
    <property type="project" value="InterPro"/>
</dbReference>
<dbReference type="InterPro" id="IPR028150">
    <property type="entry name" value="Lustrin_cystein"/>
</dbReference>
<dbReference type="Pfam" id="PF00014">
    <property type="entry name" value="Kunitz_BPTI"/>
    <property type="match status" value="1"/>
</dbReference>
<evidence type="ECO:0000313" key="4">
    <source>
        <dbReference type="WBParaSite" id="Hba_14536"/>
    </source>
</evidence>
<feature type="transmembrane region" description="Helical" evidence="1">
    <location>
        <begin position="148"/>
        <end position="170"/>
    </location>
</feature>
<protein>
    <submittedName>
        <fullName evidence="4">BPTI/Kunitz inhibitor domain-containing protein</fullName>
    </submittedName>
</protein>
<accession>A0A1I7XAB6</accession>
<dbReference type="SMART" id="SM00289">
    <property type="entry name" value="WR1"/>
    <property type="match status" value="5"/>
</dbReference>
<keyword evidence="3" id="KW-1185">Reference proteome</keyword>
<organism evidence="3 4">
    <name type="scientific">Heterorhabditis bacteriophora</name>
    <name type="common">Entomopathogenic nematode worm</name>
    <dbReference type="NCBI Taxonomy" id="37862"/>
    <lineage>
        <taxon>Eukaryota</taxon>
        <taxon>Metazoa</taxon>
        <taxon>Ecdysozoa</taxon>
        <taxon>Nematoda</taxon>
        <taxon>Chromadorea</taxon>
        <taxon>Rhabditida</taxon>
        <taxon>Rhabditina</taxon>
        <taxon>Rhabditomorpha</taxon>
        <taxon>Strongyloidea</taxon>
        <taxon>Heterorhabditidae</taxon>
        <taxon>Heterorhabditis</taxon>
    </lineage>
</organism>
<proteinExistence type="predicted"/>
<dbReference type="InterPro" id="IPR006150">
    <property type="entry name" value="Cys_repeat_1"/>
</dbReference>
<sequence>MAYMTPSSDLPFDCSTKSCPRGYICVKDVWNDKRKRPMLDPRTQQPKSCNVEYKQTCPRGFHCILNSEKNKFFCCGTVNRTETCPEGAKLVRFPITGEPMGCSSDTQCLKESACHHPDPFRTGLCCRNLNNCTIEINMTNRTVFNYTALIYCLVITVLFKPMLIGAGFTFSSNQPYIDEHRIFCSTNKSCPFSQFCIRRDSDRVGICCGYRKLVRDISTTKSKQNSPFKCPNDLVMLTDIRTNKAQICNSQLPCPAPYHCTTTNQQSLKHICCASLEALFRICEDGTVPLVINSTSYSCQSNSCPLGYKCVETICCPVKGQYYFDTQQQKCLPFKYRICDLQANAFIDEEACAKTCLAKGTYGINEIISKENNARQGKNNNIREHASTFNVNEETIRTYLHRLGKR</sequence>
<feature type="domain" description="BPTI/Kunitz inhibitor" evidence="2">
    <location>
        <begin position="304"/>
        <end position="356"/>
    </location>
</feature>
<dbReference type="Proteomes" id="UP000095283">
    <property type="component" value="Unplaced"/>
</dbReference>
<evidence type="ECO:0000256" key="1">
    <source>
        <dbReference type="SAM" id="Phobius"/>
    </source>
</evidence>
<name>A0A1I7XAB6_HETBA</name>
<dbReference type="SMART" id="SM00131">
    <property type="entry name" value="KU"/>
    <property type="match status" value="1"/>
</dbReference>
<reference evidence="4" key="1">
    <citation type="submission" date="2016-11" db="UniProtKB">
        <authorList>
            <consortium name="WormBaseParasite"/>
        </authorList>
    </citation>
    <scope>IDENTIFICATION</scope>
</reference>
<dbReference type="AlphaFoldDB" id="A0A1I7XAB6"/>
<keyword evidence="1" id="KW-0812">Transmembrane</keyword>
<keyword evidence="1" id="KW-0472">Membrane</keyword>
<keyword evidence="1" id="KW-1133">Transmembrane helix</keyword>
<dbReference type="Gene3D" id="4.10.410.10">
    <property type="entry name" value="Pancreatic trypsin inhibitor Kunitz domain"/>
    <property type="match status" value="1"/>
</dbReference>
<dbReference type="WBParaSite" id="Hba_14536">
    <property type="protein sequence ID" value="Hba_14536"/>
    <property type="gene ID" value="Hba_14536"/>
</dbReference>
<dbReference type="InterPro" id="IPR053014">
    <property type="entry name" value="Cuticle_assoc_divergent"/>
</dbReference>
<evidence type="ECO:0000259" key="2">
    <source>
        <dbReference type="PROSITE" id="PS50279"/>
    </source>
</evidence>
<dbReference type="Pfam" id="PF14625">
    <property type="entry name" value="Lustrin_cystein"/>
    <property type="match status" value="3"/>
</dbReference>